<comment type="subunit">
    <text evidence="10">Component of the Sec protein translocase complex. Heterotrimer consisting of SecY, SecE and SecG subunits. The heterotrimers can form oligomers, although 1 heterotrimer is thought to be able to translocate proteins. Interacts with the ribosome. Interacts with SecDF, and other proteins may be involved. Interacts with SecA.</text>
</comment>
<comment type="function">
    <text evidence="10 11">The central subunit of the protein translocation channel SecYEG. Consists of two halves formed by TMs 1-5 and 6-10. These two domains form a lateral gate at the front which open onto the bilayer between TMs 2 and 7, and are clamped together by SecE at the back. The channel is closed by both a pore ring composed of hydrophobic SecY resides and a short helix (helix 2A) on the extracellular side of the membrane which forms a plug. The plug probably moves laterally to allow the channel to open. The ring and the pore may move independently.</text>
</comment>
<keyword evidence="7 10" id="KW-0811">Translocation</keyword>
<comment type="caution">
    <text evidence="14">The sequence shown here is derived from an EMBL/GenBank/DDBJ whole genome shotgun (WGS) entry which is preliminary data.</text>
</comment>
<dbReference type="Proteomes" id="UP000214746">
    <property type="component" value="Unassembled WGS sequence"/>
</dbReference>
<dbReference type="EMBL" id="NHRJ02000021">
    <property type="protein sequence ID" value="PZE19120.1"/>
    <property type="molecule type" value="Genomic_DNA"/>
</dbReference>
<name>A0A2W1N669_PAEXE</name>
<dbReference type="PROSITE" id="PS00756">
    <property type="entry name" value="SECY_2"/>
    <property type="match status" value="1"/>
</dbReference>
<evidence type="ECO:0000256" key="5">
    <source>
        <dbReference type="ARBA" id="ARBA00022927"/>
    </source>
</evidence>
<dbReference type="GO" id="GO:0005886">
    <property type="term" value="C:plasma membrane"/>
    <property type="evidence" value="ECO:0007669"/>
    <property type="project" value="UniProtKB-SubCell"/>
</dbReference>
<dbReference type="PANTHER" id="PTHR10906">
    <property type="entry name" value="SECY/SEC61-ALPHA FAMILY MEMBER"/>
    <property type="match status" value="1"/>
</dbReference>
<evidence type="ECO:0000256" key="3">
    <source>
        <dbReference type="ARBA" id="ARBA00022448"/>
    </source>
</evidence>
<dbReference type="RefSeq" id="WP_089201733.1">
    <property type="nucleotide sequence ID" value="NZ_NHRJ02000021.1"/>
</dbReference>
<evidence type="ECO:0000313" key="15">
    <source>
        <dbReference type="Proteomes" id="UP000214746"/>
    </source>
</evidence>
<feature type="transmembrane region" description="Helical" evidence="10">
    <location>
        <begin position="369"/>
        <end position="387"/>
    </location>
</feature>
<dbReference type="PIRSF" id="PIRSF004557">
    <property type="entry name" value="SecY"/>
    <property type="match status" value="1"/>
</dbReference>
<dbReference type="InterPro" id="IPR026593">
    <property type="entry name" value="SecY"/>
</dbReference>
<evidence type="ECO:0000256" key="1">
    <source>
        <dbReference type="ARBA" id="ARBA00004141"/>
    </source>
</evidence>
<comment type="subcellular location">
    <subcellularLocation>
        <location evidence="10">Cell membrane</location>
        <topology evidence="10">Multi-pass membrane protein</topology>
    </subcellularLocation>
    <subcellularLocation>
        <location evidence="1 12">Membrane</location>
        <topology evidence="1 12">Multi-pass membrane protein</topology>
    </subcellularLocation>
</comment>
<feature type="transmembrane region" description="Helical" evidence="10">
    <location>
        <begin position="147"/>
        <end position="168"/>
    </location>
</feature>
<dbReference type="Pfam" id="PF00344">
    <property type="entry name" value="SecY"/>
    <property type="match status" value="1"/>
</dbReference>
<gene>
    <name evidence="10" type="primary">secY</name>
    <name evidence="14" type="ORF">CBW46_020050</name>
</gene>
<dbReference type="GO" id="GO:0043952">
    <property type="term" value="P:protein transport by the Sec complex"/>
    <property type="evidence" value="ECO:0007669"/>
    <property type="project" value="UniProtKB-UniRule"/>
</dbReference>
<evidence type="ECO:0000256" key="8">
    <source>
        <dbReference type="ARBA" id="ARBA00023136"/>
    </source>
</evidence>
<dbReference type="AlphaFoldDB" id="A0A2W1N669"/>
<dbReference type="InterPro" id="IPR002208">
    <property type="entry name" value="SecY/SEC61-alpha"/>
</dbReference>
<evidence type="ECO:0000256" key="11">
    <source>
        <dbReference type="RuleBase" id="RU000537"/>
    </source>
</evidence>
<evidence type="ECO:0000256" key="2">
    <source>
        <dbReference type="ARBA" id="ARBA00005751"/>
    </source>
</evidence>
<evidence type="ECO:0000313" key="14">
    <source>
        <dbReference type="EMBL" id="PZE19120.1"/>
    </source>
</evidence>
<dbReference type="GO" id="GO:0065002">
    <property type="term" value="P:intracellular protein transmembrane transport"/>
    <property type="evidence" value="ECO:0007669"/>
    <property type="project" value="UniProtKB-UniRule"/>
</dbReference>
<reference evidence="14" key="1">
    <citation type="submission" date="2018-06" db="EMBL/GenBank/DDBJ databases">
        <title>Paenibacillus xerothermodurans sp. nov. an extremely dry heat resistant spore forming bacterium isolated from the soil of Cape Canaveral, Florida.</title>
        <authorList>
            <person name="Seuylemezian A."/>
            <person name="Kaur N."/>
            <person name="Patil P."/>
            <person name="Patil P."/>
            <person name="Mayilraj S."/>
            <person name="Vaishampayan P."/>
        </authorList>
    </citation>
    <scope>NUCLEOTIDE SEQUENCE [LARGE SCALE GENOMIC DNA]</scope>
    <source>
        <strain evidence="14">ATCC 27380</strain>
    </source>
</reference>
<feature type="transmembrane region" description="Helical" evidence="10">
    <location>
        <begin position="18"/>
        <end position="36"/>
    </location>
</feature>
<keyword evidence="10" id="KW-1003">Cell membrane</keyword>
<evidence type="ECO:0000256" key="9">
    <source>
        <dbReference type="ARBA" id="ARBA00039733"/>
    </source>
</evidence>
<dbReference type="HAMAP" id="MF_01465">
    <property type="entry name" value="SecY"/>
    <property type="match status" value="1"/>
</dbReference>
<evidence type="ECO:0000256" key="4">
    <source>
        <dbReference type="ARBA" id="ARBA00022692"/>
    </source>
</evidence>
<dbReference type="Gene3D" id="1.10.3370.10">
    <property type="entry name" value="SecY subunit domain"/>
    <property type="match status" value="1"/>
</dbReference>
<evidence type="ECO:0000256" key="10">
    <source>
        <dbReference type="HAMAP-Rule" id="MF_01465"/>
    </source>
</evidence>
<dbReference type="InterPro" id="IPR030659">
    <property type="entry name" value="SecY_CS"/>
</dbReference>
<keyword evidence="6 10" id="KW-1133">Transmembrane helix</keyword>
<dbReference type="PRINTS" id="PR00303">
    <property type="entry name" value="SECYTRNLCASE"/>
</dbReference>
<evidence type="ECO:0000256" key="12">
    <source>
        <dbReference type="RuleBase" id="RU003484"/>
    </source>
</evidence>
<dbReference type="InterPro" id="IPR023201">
    <property type="entry name" value="SecY_dom_sf"/>
</dbReference>
<evidence type="ECO:0000256" key="13">
    <source>
        <dbReference type="RuleBase" id="RU004349"/>
    </source>
</evidence>
<feature type="transmembrane region" description="Helical" evidence="10">
    <location>
        <begin position="393"/>
        <end position="415"/>
    </location>
</feature>
<dbReference type="PROSITE" id="PS00755">
    <property type="entry name" value="SECY_1"/>
    <property type="match status" value="1"/>
</dbReference>
<keyword evidence="5 10" id="KW-0653">Protein transport</keyword>
<feature type="transmembrane region" description="Helical" evidence="10">
    <location>
        <begin position="115"/>
        <end position="135"/>
    </location>
</feature>
<proteinExistence type="inferred from homology"/>
<feature type="transmembrane region" description="Helical" evidence="10">
    <location>
        <begin position="66"/>
        <end position="95"/>
    </location>
</feature>
<accession>A0A2W1N669</accession>
<keyword evidence="4 10" id="KW-0812">Transmembrane</keyword>
<feature type="transmembrane region" description="Helical" evidence="10">
    <location>
        <begin position="314"/>
        <end position="333"/>
    </location>
</feature>
<keyword evidence="3 10" id="KW-0813">Transport</keyword>
<keyword evidence="8 10" id="KW-0472">Membrane</keyword>
<comment type="similarity">
    <text evidence="2 10 13">Belongs to the SecY/SEC61-alpha family.</text>
</comment>
<feature type="transmembrane region" description="Helical" evidence="10">
    <location>
        <begin position="213"/>
        <end position="236"/>
    </location>
</feature>
<feature type="transmembrane region" description="Helical" evidence="10">
    <location>
        <begin position="270"/>
        <end position="294"/>
    </location>
</feature>
<dbReference type="NCBIfam" id="TIGR00967">
    <property type="entry name" value="3a0501s007"/>
    <property type="match status" value="1"/>
</dbReference>
<dbReference type="OrthoDB" id="9809248at2"/>
<sequence>MFRTIANIMKVDDLRRRILFTLLVLIVYRIGAFIPVPNINTEILRLQDQANTTGVFGLLNTFSGGALFQFSIFAMGIMPYITASIIVQLLSMDVVPRFAQWAKEGEVGRKKLAQITRYGTIVLGIIQAFGLAIGFNRMYAGLVVNPTFTTFALIAIVLTAGTAFLMWLGEQITEKGIGNGISIIIFAGIVAAIPTAISQIYVTQLADAGEALFLNIAKVAILVVVIIAMIAGVIFVQQGVRKIPVQYAKRVVGRKMYGGQSTHIPLKVNAAGVIPVIFALSLLVFPPTIASFWAGNPVAQWIITNLSYTHPVGMTLYVLLIIGFTFFYTFVQINPEQMADQMKKNGGYIPGIRPGKTTSVYLTRVMTRITLSGAIFLALISILPMILGKVANLPASVSIGGTSLLIVIGVGLETMKQIESQLIKRHYKGFINK</sequence>
<keyword evidence="15" id="KW-1185">Reference proteome</keyword>
<dbReference type="SUPFAM" id="SSF103491">
    <property type="entry name" value="Preprotein translocase SecY subunit"/>
    <property type="match status" value="1"/>
</dbReference>
<evidence type="ECO:0000256" key="6">
    <source>
        <dbReference type="ARBA" id="ARBA00022989"/>
    </source>
</evidence>
<organism evidence="14 15">
    <name type="scientific">Paenibacillus xerothermodurans</name>
    <dbReference type="NCBI Taxonomy" id="1977292"/>
    <lineage>
        <taxon>Bacteria</taxon>
        <taxon>Bacillati</taxon>
        <taxon>Bacillota</taxon>
        <taxon>Bacilli</taxon>
        <taxon>Bacillales</taxon>
        <taxon>Paenibacillaceae</taxon>
        <taxon>Paenibacillus</taxon>
    </lineage>
</organism>
<protein>
    <recommendedName>
        <fullName evidence="9 10">Protein translocase subunit SecY</fullName>
    </recommendedName>
</protein>
<evidence type="ECO:0000256" key="7">
    <source>
        <dbReference type="ARBA" id="ARBA00023010"/>
    </source>
</evidence>
<feature type="transmembrane region" description="Helical" evidence="10">
    <location>
        <begin position="180"/>
        <end position="201"/>
    </location>
</feature>
<dbReference type="GO" id="GO:0006605">
    <property type="term" value="P:protein targeting"/>
    <property type="evidence" value="ECO:0007669"/>
    <property type="project" value="UniProtKB-UniRule"/>
</dbReference>
<dbReference type="FunFam" id="1.10.3370.10:FF:000001">
    <property type="entry name" value="Preprotein translocase subunit SecY"/>
    <property type="match status" value="1"/>
</dbReference>